<evidence type="ECO:0000256" key="1">
    <source>
        <dbReference type="SAM" id="Phobius"/>
    </source>
</evidence>
<dbReference type="PANTHER" id="PTHR42305:SF1">
    <property type="entry name" value="MEMBRANE PROTEIN RV1733C-RELATED"/>
    <property type="match status" value="1"/>
</dbReference>
<organism evidence="2 3">
    <name type="scientific">Nocardia vinacea</name>
    <dbReference type="NCBI Taxonomy" id="96468"/>
    <lineage>
        <taxon>Bacteria</taxon>
        <taxon>Bacillati</taxon>
        <taxon>Actinomycetota</taxon>
        <taxon>Actinomycetes</taxon>
        <taxon>Mycobacteriales</taxon>
        <taxon>Nocardiaceae</taxon>
        <taxon>Nocardia</taxon>
    </lineage>
</organism>
<name>A0ABZ1YUG3_9NOCA</name>
<feature type="transmembrane region" description="Helical" evidence="1">
    <location>
        <begin position="147"/>
        <end position="169"/>
    </location>
</feature>
<reference evidence="2" key="1">
    <citation type="submission" date="2022-10" db="EMBL/GenBank/DDBJ databases">
        <title>The complete genomes of actinobacterial strains from the NBC collection.</title>
        <authorList>
            <person name="Joergensen T.S."/>
            <person name="Alvarez Arevalo M."/>
            <person name="Sterndorff E.B."/>
            <person name="Faurdal D."/>
            <person name="Vuksanovic O."/>
            <person name="Mourched A.-S."/>
            <person name="Charusanti P."/>
            <person name="Shaw S."/>
            <person name="Blin K."/>
            <person name="Weber T."/>
        </authorList>
    </citation>
    <scope>NUCLEOTIDE SEQUENCE</scope>
    <source>
        <strain evidence="2">NBC_01482</strain>
    </source>
</reference>
<evidence type="ECO:0000313" key="3">
    <source>
        <dbReference type="Proteomes" id="UP001432062"/>
    </source>
</evidence>
<evidence type="ECO:0008006" key="4">
    <source>
        <dbReference type="Google" id="ProtNLM"/>
    </source>
</evidence>
<dbReference type="EMBL" id="CP109441">
    <property type="protein sequence ID" value="WUV46823.1"/>
    <property type="molecule type" value="Genomic_DNA"/>
</dbReference>
<proteinExistence type="predicted"/>
<feature type="transmembrane region" description="Helical" evidence="1">
    <location>
        <begin position="32"/>
        <end position="55"/>
    </location>
</feature>
<evidence type="ECO:0000313" key="2">
    <source>
        <dbReference type="EMBL" id="WUV46823.1"/>
    </source>
</evidence>
<dbReference type="RefSeq" id="WP_329410872.1">
    <property type="nucleotide sequence ID" value="NZ_CP109441.1"/>
</dbReference>
<dbReference type="Proteomes" id="UP001432062">
    <property type="component" value="Chromosome"/>
</dbReference>
<keyword evidence="1" id="KW-0472">Membrane</keyword>
<protein>
    <recommendedName>
        <fullName evidence="4">Transmembrane protein</fullName>
    </recommendedName>
</protein>
<sequence>MTAATGSPSVVRRTCRRVGLDRNPMRRREDRLQLVVAAVLTLLFLIIAPLLSMAVGGRIYQTEDRIARAEAAQLHEVDATVLEVGKAPLYAPITPARVQWRDADGVTHTSDYQATGVMKAGATVKIWLDGTGKVTEPPSDTRALSKALLITTGMVFGIAVCFGCGYALLRRALDRRRARLWETEWATVERIWGNHGTRPDQA</sequence>
<dbReference type="PANTHER" id="PTHR42305">
    <property type="entry name" value="MEMBRANE PROTEIN RV1733C-RELATED"/>
    <property type="match status" value="1"/>
</dbReference>
<keyword evidence="3" id="KW-1185">Reference proteome</keyword>
<gene>
    <name evidence="2" type="ORF">OG563_00735</name>
</gene>
<keyword evidence="1" id="KW-1133">Transmembrane helix</keyword>
<accession>A0ABZ1YUG3</accession>
<dbReference type="InterPro" id="IPR039708">
    <property type="entry name" value="MT1774/Rv1733c-like"/>
</dbReference>
<keyword evidence="1" id="KW-0812">Transmembrane</keyword>